<dbReference type="Proteomes" id="UP000613401">
    <property type="component" value="Unassembled WGS sequence"/>
</dbReference>
<gene>
    <name evidence="2" type="ORF">GCG54_00015112</name>
</gene>
<reference evidence="2" key="2">
    <citation type="submission" date="2020-03" db="EMBL/GenBank/DDBJ databases">
        <authorList>
            <person name="Fu F.-F."/>
            <person name="Chen J."/>
        </authorList>
    </citation>
    <scope>NUCLEOTIDE SEQUENCE</scope>
    <source>
        <strain evidence="2">Lc1</strain>
    </source>
</reference>
<evidence type="ECO:0000313" key="2">
    <source>
        <dbReference type="EMBL" id="KAF3801890.1"/>
    </source>
</evidence>
<comment type="caution">
    <text evidence="2">The sequence shown here is derived from an EMBL/GenBank/DDBJ whole genome shotgun (WGS) entry which is preliminary data.</text>
</comment>
<evidence type="ECO:0000256" key="1">
    <source>
        <dbReference type="SAM" id="MobiDB-lite"/>
    </source>
</evidence>
<dbReference type="EMBL" id="WVTB01000066">
    <property type="protein sequence ID" value="KAF3801890.1"/>
    <property type="molecule type" value="Genomic_DNA"/>
</dbReference>
<dbReference type="RefSeq" id="XP_045261049.1">
    <property type="nucleotide sequence ID" value="XM_045414927.1"/>
</dbReference>
<dbReference type="GeneID" id="69022217"/>
<sequence>MFGWLFAEKQLQRCGDCREVVEGIYRQSVLALGLVVRNFHPSIGVFEHFPIQVDEAAVTRMRKDMDDKDDGDDGDDTDDVDEDDRSDGQDETKSHVNRVRLGN</sequence>
<feature type="compositionally biased region" description="Acidic residues" evidence="1">
    <location>
        <begin position="67"/>
        <end position="85"/>
    </location>
</feature>
<name>A0A8H4FH61_COLGL</name>
<organism evidence="2 3">
    <name type="scientific">Colletotrichum gloeosporioides</name>
    <name type="common">Anthracnose fungus</name>
    <name type="synonym">Glomerella cingulata</name>
    <dbReference type="NCBI Taxonomy" id="474922"/>
    <lineage>
        <taxon>Eukaryota</taxon>
        <taxon>Fungi</taxon>
        <taxon>Dikarya</taxon>
        <taxon>Ascomycota</taxon>
        <taxon>Pezizomycotina</taxon>
        <taxon>Sordariomycetes</taxon>
        <taxon>Hypocreomycetidae</taxon>
        <taxon>Glomerellales</taxon>
        <taxon>Glomerellaceae</taxon>
        <taxon>Colletotrichum</taxon>
        <taxon>Colletotrichum gloeosporioides species complex</taxon>
    </lineage>
</organism>
<feature type="region of interest" description="Disordered" evidence="1">
    <location>
        <begin position="62"/>
        <end position="103"/>
    </location>
</feature>
<accession>A0A8H4FH61</accession>
<proteinExistence type="predicted"/>
<dbReference type="AlphaFoldDB" id="A0A8H4FH61"/>
<keyword evidence="3" id="KW-1185">Reference proteome</keyword>
<protein>
    <submittedName>
        <fullName evidence="2">Uncharacterized protein</fullName>
    </submittedName>
</protein>
<evidence type="ECO:0000313" key="3">
    <source>
        <dbReference type="Proteomes" id="UP000613401"/>
    </source>
</evidence>
<reference evidence="2" key="1">
    <citation type="journal article" date="2020" name="Phytopathology">
        <title>Genome sequence and comparative analysis of Colletotrichum gloeosporioides isolated from Liriodendron leaves.</title>
        <authorList>
            <person name="Fu F.F."/>
            <person name="Hao Z."/>
            <person name="Wang P."/>
            <person name="Lu Y."/>
            <person name="Xue L.J."/>
            <person name="Wei G."/>
            <person name="Tian Y."/>
            <person name="Baishi H."/>
            <person name="Xu H."/>
            <person name="Shi J."/>
            <person name="Cheng T."/>
            <person name="Wang G."/>
            <person name="Yi Y."/>
            <person name="Chen J."/>
        </authorList>
    </citation>
    <scope>NUCLEOTIDE SEQUENCE</scope>
    <source>
        <strain evidence="2">Lc1</strain>
    </source>
</reference>